<dbReference type="EMBL" id="MHRK01000063">
    <property type="protein sequence ID" value="OHA21949.1"/>
    <property type="molecule type" value="Genomic_DNA"/>
</dbReference>
<evidence type="ECO:0000313" key="2">
    <source>
        <dbReference type="Proteomes" id="UP000177130"/>
    </source>
</evidence>
<evidence type="ECO:0000313" key="1">
    <source>
        <dbReference type="EMBL" id="OHA21949.1"/>
    </source>
</evidence>
<dbReference type="Proteomes" id="UP000177130">
    <property type="component" value="Unassembled WGS sequence"/>
</dbReference>
<organism evidence="1 2">
    <name type="scientific">Candidatus Taylorbacteria bacterium RIFCSPHIGHO2_02_FULL_43_32b</name>
    <dbReference type="NCBI Taxonomy" id="1802306"/>
    <lineage>
        <taxon>Bacteria</taxon>
        <taxon>Candidatus Tayloriibacteriota</taxon>
    </lineage>
</organism>
<gene>
    <name evidence="1" type="ORF">A3C72_03590</name>
</gene>
<proteinExistence type="predicted"/>
<protein>
    <submittedName>
        <fullName evidence="1">Uncharacterized protein</fullName>
    </submittedName>
</protein>
<accession>A0A1G2MFL2</accession>
<name>A0A1G2MFL2_9BACT</name>
<dbReference type="STRING" id="1802306.A3C72_03590"/>
<dbReference type="AlphaFoldDB" id="A0A1G2MFL2"/>
<reference evidence="1 2" key="1">
    <citation type="journal article" date="2016" name="Nat. Commun.">
        <title>Thousands of microbial genomes shed light on interconnected biogeochemical processes in an aquifer system.</title>
        <authorList>
            <person name="Anantharaman K."/>
            <person name="Brown C.T."/>
            <person name="Hug L.A."/>
            <person name="Sharon I."/>
            <person name="Castelle C.J."/>
            <person name="Probst A.J."/>
            <person name="Thomas B.C."/>
            <person name="Singh A."/>
            <person name="Wilkins M.J."/>
            <person name="Karaoz U."/>
            <person name="Brodie E.L."/>
            <person name="Williams K.H."/>
            <person name="Hubbard S.S."/>
            <person name="Banfield J.F."/>
        </authorList>
    </citation>
    <scope>NUCLEOTIDE SEQUENCE [LARGE SCALE GENOMIC DNA]</scope>
</reference>
<sequence length="117" mass="13307">MNPSFTYGMGQAFGLILEDEVAEVLEKLLHRKEISSYERHAKNSAEDHTGRDFTVSKKMHDITVWVSFGVTMCARRAGGSRIRHRPIPVLWISDCTTESTQKEVGEMILSLFKRNGH</sequence>
<comment type="caution">
    <text evidence="1">The sequence shown here is derived from an EMBL/GenBank/DDBJ whole genome shotgun (WGS) entry which is preliminary data.</text>
</comment>